<evidence type="ECO:0000313" key="1">
    <source>
        <dbReference type="EMBL" id="OXA87782.1"/>
    </source>
</evidence>
<dbReference type="RefSeq" id="WP_052480113.1">
    <property type="nucleotide sequence ID" value="NZ_JPRK01000007.1"/>
</dbReference>
<gene>
    <name evidence="1" type="ORF">B0A73_08290</name>
</gene>
<keyword evidence="2" id="KW-1185">Reference proteome</keyword>
<name>A0ABX4C4Y9_9FLAO</name>
<evidence type="ECO:0008006" key="3">
    <source>
        <dbReference type="Google" id="ProtNLM"/>
    </source>
</evidence>
<dbReference type="SUPFAM" id="SSF74653">
    <property type="entry name" value="TolA/TonB C-terminal domain"/>
    <property type="match status" value="1"/>
</dbReference>
<protein>
    <recommendedName>
        <fullName evidence="3">TonB C-terminal domain-containing protein</fullName>
    </recommendedName>
</protein>
<comment type="caution">
    <text evidence="1">The sequence shown here is derived from an EMBL/GenBank/DDBJ whole genome shotgun (WGS) entry which is preliminary data.</text>
</comment>
<evidence type="ECO:0000313" key="2">
    <source>
        <dbReference type="Proteomes" id="UP000198302"/>
    </source>
</evidence>
<dbReference type="Proteomes" id="UP000198302">
    <property type="component" value="Unassembled WGS sequence"/>
</dbReference>
<dbReference type="EMBL" id="MUGX01000011">
    <property type="protein sequence ID" value="OXA87782.1"/>
    <property type="molecule type" value="Genomic_DNA"/>
</dbReference>
<dbReference type="Gene3D" id="3.30.1150.10">
    <property type="match status" value="1"/>
</dbReference>
<organism evidence="1 2">
    <name type="scientific">Flavobacterium hibernum</name>
    <dbReference type="NCBI Taxonomy" id="37752"/>
    <lineage>
        <taxon>Bacteria</taxon>
        <taxon>Pseudomonadati</taxon>
        <taxon>Bacteroidota</taxon>
        <taxon>Flavobacteriia</taxon>
        <taxon>Flavobacteriales</taxon>
        <taxon>Flavobacteriaceae</taxon>
        <taxon>Flavobacterium</taxon>
    </lineage>
</organism>
<proteinExistence type="predicted"/>
<accession>A0ABX4C4Y9</accession>
<reference evidence="1 2" key="1">
    <citation type="submission" date="2016-11" db="EMBL/GenBank/DDBJ databases">
        <title>Whole genomes of Flavobacteriaceae.</title>
        <authorList>
            <person name="Stine C."/>
            <person name="Li C."/>
            <person name="Tadesse D."/>
        </authorList>
    </citation>
    <scope>NUCLEOTIDE SEQUENCE [LARGE SCALE GENOMIC DNA]</scope>
    <source>
        <strain evidence="1 2">ATCC 51468</strain>
    </source>
</reference>
<sequence>MKKFLLLVLSFVIQNAYSQKENKKICKTPKMQTEAINTDDNKIYNPLDLEIKPEFPGGTVKFHQFIDDNYRKTNKKPTLQGKLFATFIIEKNGTLSDVKVLRDIGFGTGDELVRVLKLSPKWKPGKQNNKEVRTLHSLVVPVEQ</sequence>